<evidence type="ECO:0000259" key="3">
    <source>
        <dbReference type="PROSITE" id="PS50263"/>
    </source>
</evidence>
<dbReference type="HOGENOM" id="CLU_030130_1_2_5"/>
<sequence length="294" mass="31816">MTASPQAASKSVFRAALVQMCAGRDVARNVADAVALIGEAAAQQAAYVQTPECTTLMEVDTERLMAETKPEAGNASLAAFSQAAADKKIWLHIGSMAVKIGERRLANRSYLFAPNGDVSARYDKIHMFDVDLGKGEVYSESVNYQAGSNAVISELPWGRLGLTICYDLRFPALHRALAKAGASFIAGPAAFTRITGEAHWHTLLRARAIETETFILAAAQGGRHENGRETFGHSLIISPWGEILGEGGTEPGVVIGDIDTQRIDEVRRKIPSLTHDRVFSVVEERVSPLETIRK</sequence>
<evidence type="ECO:0000313" key="4">
    <source>
        <dbReference type="EMBL" id="ADJ24985.1"/>
    </source>
</evidence>
<evidence type="ECO:0000256" key="2">
    <source>
        <dbReference type="ARBA" id="ARBA00022801"/>
    </source>
</evidence>
<dbReference type="OrthoDB" id="9811121at2"/>
<dbReference type="InterPro" id="IPR003010">
    <property type="entry name" value="C-N_Hydrolase"/>
</dbReference>
<dbReference type="Proteomes" id="UP000002033">
    <property type="component" value="Chromosome"/>
</dbReference>
<dbReference type="SUPFAM" id="SSF56317">
    <property type="entry name" value="Carbon-nitrogen hydrolase"/>
    <property type="match status" value="1"/>
</dbReference>
<comment type="similarity">
    <text evidence="1">Belongs to the carbon-nitrogen hydrolase superfamily. NIT1/NIT2 family.</text>
</comment>
<dbReference type="PANTHER" id="PTHR23088:SF27">
    <property type="entry name" value="DEAMINATED GLUTATHIONE AMIDASE"/>
    <property type="match status" value="1"/>
</dbReference>
<evidence type="ECO:0000313" key="5">
    <source>
        <dbReference type="Proteomes" id="UP000002033"/>
    </source>
</evidence>
<proteinExistence type="inferred from homology"/>
<keyword evidence="4" id="KW-0449">Lipoprotein</keyword>
<dbReference type="PANTHER" id="PTHR23088">
    <property type="entry name" value="NITRILASE-RELATED"/>
    <property type="match status" value="1"/>
</dbReference>
<keyword evidence="4" id="KW-0808">Transferase</keyword>
<gene>
    <name evidence="4" type="ordered locus">Hden_3190</name>
</gene>
<accession>D8JWM7</accession>
<dbReference type="KEGG" id="hdn:Hden_3190"/>
<evidence type="ECO:0000256" key="1">
    <source>
        <dbReference type="ARBA" id="ARBA00010613"/>
    </source>
</evidence>
<dbReference type="PROSITE" id="PS01227">
    <property type="entry name" value="UPF0012"/>
    <property type="match status" value="1"/>
</dbReference>
<dbReference type="InterPro" id="IPR045254">
    <property type="entry name" value="Nit1/2_C-N_Hydrolase"/>
</dbReference>
<reference evidence="5" key="1">
    <citation type="journal article" date="2011" name="J. Bacteriol.">
        <title>Genome sequences of eight morphologically diverse alphaproteobacteria.</title>
        <authorList>
            <consortium name="US DOE Joint Genome Institute"/>
            <person name="Brown P.J."/>
            <person name="Kysela D.T."/>
            <person name="Buechlein A."/>
            <person name="Hemmerich C."/>
            <person name="Brun Y.V."/>
        </authorList>
    </citation>
    <scope>NUCLEOTIDE SEQUENCE [LARGE SCALE GENOMIC DNA]</scope>
    <source>
        <strain evidence="5">ATCC 51888 / DSM 1869 / NCIB 11706 / TK 0415</strain>
    </source>
</reference>
<dbReference type="InterPro" id="IPR036526">
    <property type="entry name" value="C-N_Hydrolase_sf"/>
</dbReference>
<dbReference type="GO" id="GO:0016746">
    <property type="term" value="F:acyltransferase activity"/>
    <property type="evidence" value="ECO:0007669"/>
    <property type="project" value="UniProtKB-KW"/>
</dbReference>
<dbReference type="PROSITE" id="PS50263">
    <property type="entry name" value="CN_HYDROLASE"/>
    <property type="match status" value="1"/>
</dbReference>
<dbReference type="Pfam" id="PF00795">
    <property type="entry name" value="CN_hydrolase"/>
    <property type="match status" value="1"/>
</dbReference>
<dbReference type="GO" id="GO:0016811">
    <property type="term" value="F:hydrolase activity, acting on carbon-nitrogen (but not peptide) bonds, in linear amides"/>
    <property type="evidence" value="ECO:0007669"/>
    <property type="project" value="InterPro"/>
</dbReference>
<keyword evidence="2" id="KW-0378">Hydrolase</keyword>
<dbReference type="CDD" id="cd07572">
    <property type="entry name" value="nit"/>
    <property type="match status" value="1"/>
</dbReference>
<dbReference type="eggNOG" id="COG0388">
    <property type="taxonomic scope" value="Bacteria"/>
</dbReference>
<dbReference type="RefSeq" id="WP_013217144.1">
    <property type="nucleotide sequence ID" value="NC_014313.1"/>
</dbReference>
<dbReference type="EMBL" id="CP002083">
    <property type="protein sequence ID" value="ADJ24985.1"/>
    <property type="molecule type" value="Genomic_DNA"/>
</dbReference>
<feature type="domain" description="CN hydrolase" evidence="3">
    <location>
        <begin position="13"/>
        <end position="260"/>
    </location>
</feature>
<dbReference type="Gene3D" id="3.60.110.10">
    <property type="entry name" value="Carbon-nitrogen hydrolase"/>
    <property type="match status" value="1"/>
</dbReference>
<name>D8JWM7_HYPDA</name>
<dbReference type="AlphaFoldDB" id="D8JWM7"/>
<keyword evidence="5" id="KW-1185">Reference proteome</keyword>
<dbReference type="STRING" id="582899.Hden_3190"/>
<protein>
    <submittedName>
        <fullName evidence="4">Nitrilase/cyanide hydratase and apolipoprotein N-acyltransferase</fullName>
    </submittedName>
</protein>
<dbReference type="InterPro" id="IPR001110">
    <property type="entry name" value="UPF0012_CS"/>
</dbReference>
<organism evidence="4 5">
    <name type="scientific">Hyphomicrobium denitrificans (strain ATCC 51888 / DSM 1869 / NCIMB 11706 / TK 0415)</name>
    <dbReference type="NCBI Taxonomy" id="582899"/>
    <lineage>
        <taxon>Bacteria</taxon>
        <taxon>Pseudomonadati</taxon>
        <taxon>Pseudomonadota</taxon>
        <taxon>Alphaproteobacteria</taxon>
        <taxon>Hyphomicrobiales</taxon>
        <taxon>Hyphomicrobiaceae</taxon>
        <taxon>Hyphomicrobium</taxon>
    </lineage>
</organism>
<keyword evidence="4" id="KW-0012">Acyltransferase</keyword>